<dbReference type="InterPro" id="IPR046328">
    <property type="entry name" value="ETS_fam"/>
</dbReference>
<accession>A0AAD9KTZ8</accession>
<sequence length="409" mass="46780">MTCSPFHALCTDIPDTDDMLMDPFYPEQSKSCLELLGQVKEEAKEYTPLMPAHRRLDSDERVMLQSSPNSRFFCTDEIDLKSWTNKHPEQWGPREVLDWVYYVADKCQISGIRGEMFNQKTGPELCRFTRDQFMHLEPNYGSLLHGCLHKLLLSSDFHPPPHMDVAVPTVIEKMDYETAWTSLTMAAVHRPTTLNSNARTQSGAAIKMNGTLYDFDMKDPFLEIEEESGYSTGESTTDCEYMTPYVDLTTFGEVSYPKLPSIELLEEAMEQKPRKRAPGRPRKRRSNSGSSSDGETTYSAPPGRKPGHVSKGNHLWEFVRDLLANPNYNPSLVRWEDQANGVFRFVQSERVAKLWGEKKNNVTMTYEKLSRAMRFCRSAGYFADIPKSDRFPKKLCFKFGPKATKLKGV</sequence>
<evidence type="ECO:0000256" key="2">
    <source>
        <dbReference type="ARBA" id="ARBA00023125"/>
    </source>
</evidence>
<dbReference type="SUPFAM" id="SSF46785">
    <property type="entry name" value="Winged helix' DNA-binding domain"/>
    <property type="match status" value="1"/>
</dbReference>
<dbReference type="AlphaFoldDB" id="A0AAD9KTZ8"/>
<feature type="compositionally biased region" description="Polar residues" evidence="4">
    <location>
        <begin position="287"/>
        <end position="299"/>
    </location>
</feature>
<feature type="compositionally biased region" description="Basic residues" evidence="4">
    <location>
        <begin position="273"/>
        <end position="286"/>
    </location>
</feature>
<dbReference type="InterPro" id="IPR036388">
    <property type="entry name" value="WH-like_DNA-bd_sf"/>
</dbReference>
<dbReference type="PANTHER" id="PTHR11849:SF190">
    <property type="entry name" value="ETS-DOMAIN PROTEIN"/>
    <property type="match status" value="1"/>
</dbReference>
<organism evidence="7 8">
    <name type="scientific">Ridgeia piscesae</name>
    <name type="common">Tubeworm</name>
    <dbReference type="NCBI Taxonomy" id="27915"/>
    <lineage>
        <taxon>Eukaryota</taxon>
        <taxon>Metazoa</taxon>
        <taxon>Spiralia</taxon>
        <taxon>Lophotrochozoa</taxon>
        <taxon>Annelida</taxon>
        <taxon>Polychaeta</taxon>
        <taxon>Sedentaria</taxon>
        <taxon>Canalipalpata</taxon>
        <taxon>Sabellida</taxon>
        <taxon>Siboglinidae</taxon>
        <taxon>Ridgeia</taxon>
    </lineage>
</organism>
<evidence type="ECO:0000256" key="4">
    <source>
        <dbReference type="SAM" id="MobiDB-lite"/>
    </source>
</evidence>
<dbReference type="EMBL" id="JAODUO010000596">
    <property type="protein sequence ID" value="KAK2177451.1"/>
    <property type="molecule type" value="Genomic_DNA"/>
</dbReference>
<dbReference type="GO" id="GO:0005634">
    <property type="term" value="C:nucleus"/>
    <property type="evidence" value="ECO:0007669"/>
    <property type="project" value="UniProtKB-SubCell"/>
</dbReference>
<dbReference type="InterPro" id="IPR000418">
    <property type="entry name" value="Ets_dom"/>
</dbReference>
<evidence type="ECO:0000256" key="1">
    <source>
        <dbReference type="ARBA" id="ARBA00005562"/>
    </source>
</evidence>
<evidence type="ECO:0000256" key="3">
    <source>
        <dbReference type="RuleBase" id="RU004019"/>
    </source>
</evidence>
<feature type="domain" description="PNT" evidence="6">
    <location>
        <begin position="70"/>
        <end position="155"/>
    </location>
</feature>
<evidence type="ECO:0000313" key="8">
    <source>
        <dbReference type="Proteomes" id="UP001209878"/>
    </source>
</evidence>
<reference evidence="7" key="1">
    <citation type="journal article" date="2023" name="Mol. Biol. Evol.">
        <title>Third-Generation Sequencing Reveals the Adaptive Role of the Epigenome in Three Deep-Sea Polychaetes.</title>
        <authorList>
            <person name="Perez M."/>
            <person name="Aroh O."/>
            <person name="Sun Y."/>
            <person name="Lan Y."/>
            <person name="Juniper S.K."/>
            <person name="Young C.R."/>
            <person name="Angers B."/>
            <person name="Qian P.Y."/>
        </authorList>
    </citation>
    <scope>NUCLEOTIDE SEQUENCE</scope>
    <source>
        <strain evidence="7">R07B-5</strain>
    </source>
</reference>
<keyword evidence="3" id="KW-0539">Nucleus</keyword>
<comment type="subcellular location">
    <subcellularLocation>
        <location evidence="3">Nucleus</location>
    </subcellularLocation>
</comment>
<comment type="similarity">
    <text evidence="1 3">Belongs to the ETS family.</text>
</comment>
<dbReference type="SMART" id="SM00251">
    <property type="entry name" value="SAM_PNT"/>
    <property type="match status" value="1"/>
</dbReference>
<proteinExistence type="inferred from homology"/>
<dbReference type="PANTHER" id="PTHR11849">
    <property type="entry name" value="ETS"/>
    <property type="match status" value="1"/>
</dbReference>
<evidence type="ECO:0008006" key="9">
    <source>
        <dbReference type="Google" id="ProtNLM"/>
    </source>
</evidence>
<keyword evidence="2 3" id="KW-0238">DNA-binding</keyword>
<name>A0AAD9KTZ8_RIDPI</name>
<dbReference type="PROSITE" id="PS51433">
    <property type="entry name" value="PNT"/>
    <property type="match status" value="1"/>
</dbReference>
<dbReference type="Gene3D" id="1.10.150.50">
    <property type="entry name" value="Transcription Factor, Ets-1"/>
    <property type="match status" value="1"/>
</dbReference>
<dbReference type="InterPro" id="IPR003118">
    <property type="entry name" value="Pointed_dom"/>
</dbReference>
<dbReference type="SMART" id="SM00413">
    <property type="entry name" value="ETS"/>
    <property type="match status" value="1"/>
</dbReference>
<dbReference type="InterPro" id="IPR036390">
    <property type="entry name" value="WH_DNA-bd_sf"/>
</dbReference>
<feature type="region of interest" description="Disordered" evidence="4">
    <location>
        <begin position="269"/>
        <end position="309"/>
    </location>
</feature>
<feature type="domain" description="ETS" evidence="5">
    <location>
        <begin position="313"/>
        <end position="375"/>
    </location>
</feature>
<dbReference type="InterPro" id="IPR013761">
    <property type="entry name" value="SAM/pointed_sf"/>
</dbReference>
<comment type="caution">
    <text evidence="7">The sequence shown here is derived from an EMBL/GenBank/DDBJ whole genome shotgun (WGS) entry which is preliminary data.</text>
</comment>
<dbReference type="Proteomes" id="UP001209878">
    <property type="component" value="Unassembled WGS sequence"/>
</dbReference>
<dbReference type="Pfam" id="PF02198">
    <property type="entry name" value="SAM_PNT"/>
    <property type="match status" value="1"/>
</dbReference>
<dbReference type="SUPFAM" id="SSF47769">
    <property type="entry name" value="SAM/Pointed domain"/>
    <property type="match status" value="1"/>
</dbReference>
<dbReference type="GO" id="GO:0030154">
    <property type="term" value="P:cell differentiation"/>
    <property type="evidence" value="ECO:0007669"/>
    <property type="project" value="TreeGrafter"/>
</dbReference>
<dbReference type="PROSITE" id="PS50061">
    <property type="entry name" value="ETS_DOMAIN_3"/>
    <property type="match status" value="1"/>
</dbReference>
<keyword evidence="8" id="KW-1185">Reference proteome</keyword>
<dbReference type="GO" id="GO:0043565">
    <property type="term" value="F:sequence-specific DNA binding"/>
    <property type="evidence" value="ECO:0007669"/>
    <property type="project" value="InterPro"/>
</dbReference>
<evidence type="ECO:0000313" key="7">
    <source>
        <dbReference type="EMBL" id="KAK2177451.1"/>
    </source>
</evidence>
<dbReference type="PRINTS" id="PR00454">
    <property type="entry name" value="ETSDOMAIN"/>
</dbReference>
<dbReference type="GO" id="GO:0000981">
    <property type="term" value="F:DNA-binding transcription factor activity, RNA polymerase II-specific"/>
    <property type="evidence" value="ECO:0007669"/>
    <property type="project" value="TreeGrafter"/>
</dbReference>
<dbReference type="Pfam" id="PF00178">
    <property type="entry name" value="Ets"/>
    <property type="match status" value="1"/>
</dbReference>
<protein>
    <recommendedName>
        <fullName evidence="9">ETS homologous factor</fullName>
    </recommendedName>
</protein>
<evidence type="ECO:0000259" key="6">
    <source>
        <dbReference type="PROSITE" id="PS51433"/>
    </source>
</evidence>
<dbReference type="Gene3D" id="1.10.10.10">
    <property type="entry name" value="Winged helix-like DNA-binding domain superfamily/Winged helix DNA-binding domain"/>
    <property type="match status" value="1"/>
</dbReference>
<gene>
    <name evidence="7" type="ORF">NP493_597g00026</name>
</gene>
<evidence type="ECO:0000259" key="5">
    <source>
        <dbReference type="PROSITE" id="PS50061"/>
    </source>
</evidence>